<dbReference type="SUPFAM" id="SSF47384">
    <property type="entry name" value="Homodimeric domain of signal transducing histidine kinase"/>
    <property type="match status" value="1"/>
</dbReference>
<gene>
    <name evidence="9" type="ORF">GCM10009107_35400</name>
</gene>
<dbReference type="InterPro" id="IPR050351">
    <property type="entry name" value="BphY/WalK/GraS-like"/>
</dbReference>
<dbReference type="InterPro" id="IPR036890">
    <property type="entry name" value="HATPase_C_sf"/>
</dbReference>
<evidence type="ECO:0000256" key="5">
    <source>
        <dbReference type="ARBA" id="ARBA00022777"/>
    </source>
</evidence>
<dbReference type="EC" id="2.7.13.3" evidence="2"/>
<evidence type="ECO:0000256" key="1">
    <source>
        <dbReference type="ARBA" id="ARBA00000085"/>
    </source>
</evidence>
<keyword evidence="3 6" id="KW-0597">Phosphoprotein</keyword>
<dbReference type="Pfam" id="PF00072">
    <property type="entry name" value="Response_reg"/>
    <property type="match status" value="1"/>
</dbReference>
<evidence type="ECO:0000313" key="9">
    <source>
        <dbReference type="EMBL" id="GAA0756653.1"/>
    </source>
</evidence>
<dbReference type="Pfam" id="PF02518">
    <property type="entry name" value="HATPase_c"/>
    <property type="match status" value="1"/>
</dbReference>
<evidence type="ECO:0000256" key="3">
    <source>
        <dbReference type="ARBA" id="ARBA00022553"/>
    </source>
</evidence>
<dbReference type="Gene3D" id="3.30.565.10">
    <property type="entry name" value="Histidine kinase-like ATPase, C-terminal domain"/>
    <property type="match status" value="1"/>
</dbReference>
<dbReference type="SMART" id="SM00387">
    <property type="entry name" value="HATPase_c"/>
    <property type="match status" value="1"/>
</dbReference>
<feature type="modified residue" description="4-aspartylphosphate" evidence="6">
    <location>
        <position position="52"/>
    </location>
</feature>
<dbReference type="PROSITE" id="PS50110">
    <property type="entry name" value="RESPONSE_REGULATORY"/>
    <property type="match status" value="1"/>
</dbReference>
<reference evidence="9 10" key="1">
    <citation type="journal article" date="2019" name="Int. J. Syst. Evol. Microbiol.">
        <title>The Global Catalogue of Microorganisms (GCM) 10K type strain sequencing project: providing services to taxonomists for standard genome sequencing and annotation.</title>
        <authorList>
            <consortium name="The Broad Institute Genomics Platform"/>
            <consortium name="The Broad Institute Genome Sequencing Center for Infectious Disease"/>
            <person name="Wu L."/>
            <person name="Ma J."/>
        </authorList>
    </citation>
    <scope>NUCLEOTIDE SEQUENCE [LARGE SCALE GENOMIC DNA]</scope>
    <source>
        <strain evidence="9 10">JCM 15503</strain>
    </source>
</reference>
<dbReference type="InterPro" id="IPR005467">
    <property type="entry name" value="His_kinase_dom"/>
</dbReference>
<evidence type="ECO:0000259" key="7">
    <source>
        <dbReference type="PROSITE" id="PS50109"/>
    </source>
</evidence>
<dbReference type="SUPFAM" id="SSF55781">
    <property type="entry name" value="GAF domain-like"/>
    <property type="match status" value="1"/>
</dbReference>
<dbReference type="InterPro" id="IPR011006">
    <property type="entry name" value="CheY-like_superfamily"/>
</dbReference>
<dbReference type="Gene3D" id="3.30.450.40">
    <property type="match status" value="1"/>
</dbReference>
<dbReference type="Proteomes" id="UP001500279">
    <property type="component" value="Unassembled WGS sequence"/>
</dbReference>
<dbReference type="SMART" id="SM00065">
    <property type="entry name" value="GAF"/>
    <property type="match status" value="1"/>
</dbReference>
<protein>
    <recommendedName>
        <fullName evidence="2">histidine kinase</fullName>
        <ecNumber evidence="2">2.7.13.3</ecNumber>
    </recommendedName>
</protein>
<dbReference type="SMART" id="SM00388">
    <property type="entry name" value="HisKA"/>
    <property type="match status" value="1"/>
</dbReference>
<keyword evidence="4" id="KW-0808">Transferase</keyword>
<feature type="domain" description="Response regulatory" evidence="8">
    <location>
        <begin position="3"/>
        <end position="120"/>
    </location>
</feature>
<dbReference type="InterPro" id="IPR029016">
    <property type="entry name" value="GAF-like_dom_sf"/>
</dbReference>
<dbReference type="PROSITE" id="PS50109">
    <property type="entry name" value="HIS_KIN"/>
    <property type="match status" value="1"/>
</dbReference>
<keyword evidence="10" id="KW-1185">Reference proteome</keyword>
<sequence>MALVLVVDDQAPNRALVVTLLRYAGHRSLEAADGQLALALVREHAPELVICDLLMPTMDGYEFVRQLRLEPAIAATHIIFYTATFMEREARALADACGVNHVLVKPCEPEEILRVVAEALSSHQTPAIALDAESFDREHLRVLTNKLALKVEELEHTNHRMSALTDLSLQLASERDPYELLNKVCRGARGLTGARRSVLAARYKNGTTTTHLATWGLTQDETTQLRAQLDLGAGLPGQVMEDGRSRRFSFEDGQTQLPPGFPPWQHGLLAPIVSLHHSYGWILLLDKLGDGEFSAQDLDLLAIHAAQAGRIYENGSLYKRVQHTAEQLELEVVERKAAAAKLRIANETLELRVQERTAQLHEIIDGLESFTRSVSHDLRGPLGGIAGAARLARGFVAQQRHDKVDQFLEVIADQAEQTGRMVESLLVLARSSDVQLRRQTVDAGPVVQTALGLLQLPDALPLPVCIEALPQIDADPDLAQQVFFNLIGNALKFASASAQPASVVIGVVGDQQPPVLFVRDNGVGFDPSQADRLFKPFHRLHGAQFAGSGVGLSIVKRIVDRHGGRVWAESLPGQGATFYVSFGPQAVDANAGELPAGD</sequence>
<accession>A0ABN1K6S4</accession>
<dbReference type="InterPro" id="IPR003018">
    <property type="entry name" value="GAF"/>
</dbReference>
<evidence type="ECO:0000256" key="6">
    <source>
        <dbReference type="PROSITE-ProRule" id="PRU00169"/>
    </source>
</evidence>
<keyword evidence="5" id="KW-0418">Kinase</keyword>
<name>A0ABN1K6S4_9BURK</name>
<comment type="catalytic activity">
    <reaction evidence="1">
        <text>ATP + protein L-histidine = ADP + protein N-phospho-L-histidine.</text>
        <dbReference type="EC" id="2.7.13.3"/>
    </reaction>
</comment>
<dbReference type="Gene3D" id="3.40.50.2300">
    <property type="match status" value="1"/>
</dbReference>
<dbReference type="PANTHER" id="PTHR42878">
    <property type="entry name" value="TWO-COMPONENT HISTIDINE KINASE"/>
    <property type="match status" value="1"/>
</dbReference>
<organism evidence="9 10">
    <name type="scientific">Ideonella azotifigens</name>
    <dbReference type="NCBI Taxonomy" id="513160"/>
    <lineage>
        <taxon>Bacteria</taxon>
        <taxon>Pseudomonadati</taxon>
        <taxon>Pseudomonadota</taxon>
        <taxon>Betaproteobacteria</taxon>
        <taxon>Burkholderiales</taxon>
        <taxon>Sphaerotilaceae</taxon>
        <taxon>Ideonella</taxon>
    </lineage>
</organism>
<dbReference type="EMBL" id="BAAAEW010000023">
    <property type="protein sequence ID" value="GAA0756653.1"/>
    <property type="molecule type" value="Genomic_DNA"/>
</dbReference>
<proteinExistence type="predicted"/>
<dbReference type="InterPro" id="IPR036097">
    <property type="entry name" value="HisK_dim/P_sf"/>
</dbReference>
<dbReference type="Pfam" id="PF13185">
    <property type="entry name" value="GAF_2"/>
    <property type="match status" value="1"/>
</dbReference>
<dbReference type="InterPro" id="IPR004358">
    <property type="entry name" value="Sig_transdc_His_kin-like_C"/>
</dbReference>
<evidence type="ECO:0000259" key="8">
    <source>
        <dbReference type="PROSITE" id="PS50110"/>
    </source>
</evidence>
<dbReference type="InterPro" id="IPR003661">
    <property type="entry name" value="HisK_dim/P_dom"/>
</dbReference>
<evidence type="ECO:0000313" key="10">
    <source>
        <dbReference type="Proteomes" id="UP001500279"/>
    </source>
</evidence>
<dbReference type="Pfam" id="PF00512">
    <property type="entry name" value="HisKA"/>
    <property type="match status" value="1"/>
</dbReference>
<dbReference type="CDD" id="cd17546">
    <property type="entry name" value="REC_hyHK_CKI1_RcsC-like"/>
    <property type="match status" value="1"/>
</dbReference>
<dbReference type="PANTHER" id="PTHR42878:SF15">
    <property type="entry name" value="BACTERIOPHYTOCHROME"/>
    <property type="match status" value="1"/>
</dbReference>
<dbReference type="InterPro" id="IPR001789">
    <property type="entry name" value="Sig_transdc_resp-reg_receiver"/>
</dbReference>
<dbReference type="PRINTS" id="PR00344">
    <property type="entry name" value="BCTRLSENSOR"/>
</dbReference>
<evidence type="ECO:0000256" key="4">
    <source>
        <dbReference type="ARBA" id="ARBA00022679"/>
    </source>
</evidence>
<dbReference type="RefSeq" id="WP_141286398.1">
    <property type="nucleotide sequence ID" value="NZ_BAAAEW010000023.1"/>
</dbReference>
<dbReference type="CDD" id="cd00082">
    <property type="entry name" value="HisKA"/>
    <property type="match status" value="1"/>
</dbReference>
<dbReference type="Gene3D" id="1.10.287.130">
    <property type="match status" value="1"/>
</dbReference>
<evidence type="ECO:0000256" key="2">
    <source>
        <dbReference type="ARBA" id="ARBA00012438"/>
    </source>
</evidence>
<feature type="domain" description="Histidine kinase" evidence="7">
    <location>
        <begin position="373"/>
        <end position="586"/>
    </location>
</feature>
<dbReference type="SUPFAM" id="SSF52172">
    <property type="entry name" value="CheY-like"/>
    <property type="match status" value="1"/>
</dbReference>
<dbReference type="SUPFAM" id="SSF55874">
    <property type="entry name" value="ATPase domain of HSP90 chaperone/DNA topoisomerase II/histidine kinase"/>
    <property type="match status" value="1"/>
</dbReference>
<comment type="caution">
    <text evidence="9">The sequence shown here is derived from an EMBL/GenBank/DDBJ whole genome shotgun (WGS) entry which is preliminary data.</text>
</comment>
<dbReference type="SMART" id="SM00448">
    <property type="entry name" value="REC"/>
    <property type="match status" value="1"/>
</dbReference>
<dbReference type="InterPro" id="IPR003594">
    <property type="entry name" value="HATPase_dom"/>
</dbReference>